<reference evidence="5" key="1">
    <citation type="journal article" date="2020" name="Microbiol. Resour. Announc.">
        <title>Draft Genome Sequences of Thiorhodococcus mannitoliphagus and Thiorhodococcus minor, Purple Sulfur Photosynthetic Bacteria in the Gammaproteobacterial Family Chromatiaceae.</title>
        <authorList>
            <person name="Aviles F.A."/>
            <person name="Meyer T.E."/>
            <person name="Kyndt J.A."/>
        </authorList>
    </citation>
    <scope>NUCLEOTIDE SEQUENCE [LARGE SCALE GENOMIC DNA]</scope>
    <source>
        <strain evidence="5">DSM 18266</strain>
    </source>
</reference>
<dbReference type="CDD" id="cd00051">
    <property type="entry name" value="EFh"/>
    <property type="match status" value="1"/>
</dbReference>
<feature type="domain" description="EF-hand" evidence="3">
    <location>
        <begin position="69"/>
        <end position="104"/>
    </location>
</feature>
<sequence>MSSILTNIGDIASSLYGAKSEQTQRYGSPTDSIEQVFSYLDTEGKGYLDTADFAAAFESLGLRSGDGSLADAGAEEVVSVLDLDGDGRVTTDDMTQGLQTLTDSLGVLRGRESPVGPEAVGAMTPPPTPEQVLGFTEEALKSQFEALTSGAEADPEDEGTQLLASILDDFETADADGDGRVSGEEAMAFARSLESAPAAISEAASESTTEAEESAATAAVLKSFEAADADGDGLLSSDEAVAYVQSSSGITDDATEDSVIGAATQAVAGTTGEGSTEQLVMRRIMALMDAYGSSSSAATASDLLSELA</sequence>
<dbReference type="InterPro" id="IPR050145">
    <property type="entry name" value="Centrin_CML-like"/>
</dbReference>
<dbReference type="Pfam" id="PF13202">
    <property type="entry name" value="EF-hand_5"/>
    <property type="match status" value="2"/>
</dbReference>
<evidence type="ECO:0000313" key="5">
    <source>
        <dbReference type="Proteomes" id="UP000471640"/>
    </source>
</evidence>
<feature type="domain" description="EF-hand" evidence="3">
    <location>
        <begin position="161"/>
        <end position="196"/>
    </location>
</feature>
<keyword evidence="2" id="KW-0106">Calcium</keyword>
<keyword evidence="5" id="KW-1185">Reference proteome</keyword>
<dbReference type="SMART" id="SM00054">
    <property type="entry name" value="EFh"/>
    <property type="match status" value="4"/>
</dbReference>
<organism evidence="4 5">
    <name type="scientific">Thiorhodococcus mannitoliphagus</name>
    <dbReference type="NCBI Taxonomy" id="329406"/>
    <lineage>
        <taxon>Bacteria</taxon>
        <taxon>Pseudomonadati</taxon>
        <taxon>Pseudomonadota</taxon>
        <taxon>Gammaproteobacteria</taxon>
        <taxon>Chromatiales</taxon>
        <taxon>Chromatiaceae</taxon>
        <taxon>Thiorhodococcus</taxon>
    </lineage>
</organism>
<protein>
    <recommendedName>
        <fullName evidence="3">EF-hand domain-containing protein</fullName>
    </recommendedName>
</protein>
<dbReference type="AlphaFoldDB" id="A0A6P1DUB7"/>
<comment type="caution">
    <text evidence="4">The sequence shown here is derived from an EMBL/GenBank/DDBJ whole genome shotgun (WGS) entry which is preliminary data.</text>
</comment>
<dbReference type="RefSeq" id="WP_164653661.1">
    <property type="nucleotide sequence ID" value="NZ_JAAIJR010000031.1"/>
</dbReference>
<dbReference type="Gene3D" id="1.10.238.10">
    <property type="entry name" value="EF-hand"/>
    <property type="match status" value="2"/>
</dbReference>
<dbReference type="PROSITE" id="PS50222">
    <property type="entry name" value="EF_HAND_2"/>
    <property type="match status" value="4"/>
</dbReference>
<dbReference type="SUPFAM" id="SSF47473">
    <property type="entry name" value="EF-hand"/>
    <property type="match status" value="1"/>
</dbReference>
<dbReference type="GO" id="GO:0005509">
    <property type="term" value="F:calcium ion binding"/>
    <property type="evidence" value="ECO:0007669"/>
    <property type="project" value="InterPro"/>
</dbReference>
<evidence type="ECO:0000313" key="4">
    <source>
        <dbReference type="EMBL" id="NEX20561.1"/>
    </source>
</evidence>
<dbReference type="Pfam" id="PF13499">
    <property type="entry name" value="EF-hand_7"/>
    <property type="match status" value="1"/>
</dbReference>
<dbReference type="InterPro" id="IPR011992">
    <property type="entry name" value="EF-hand-dom_pair"/>
</dbReference>
<feature type="domain" description="EF-hand" evidence="3">
    <location>
        <begin position="28"/>
        <end position="63"/>
    </location>
</feature>
<evidence type="ECO:0000256" key="2">
    <source>
        <dbReference type="ARBA" id="ARBA00022837"/>
    </source>
</evidence>
<dbReference type="EMBL" id="JAAIJR010000031">
    <property type="protein sequence ID" value="NEX20561.1"/>
    <property type="molecule type" value="Genomic_DNA"/>
</dbReference>
<dbReference type="PROSITE" id="PS00018">
    <property type="entry name" value="EF_HAND_1"/>
    <property type="match status" value="1"/>
</dbReference>
<dbReference type="Proteomes" id="UP000471640">
    <property type="component" value="Unassembled WGS sequence"/>
</dbReference>
<feature type="domain" description="EF-hand" evidence="3">
    <location>
        <begin position="215"/>
        <end position="250"/>
    </location>
</feature>
<evidence type="ECO:0000256" key="1">
    <source>
        <dbReference type="ARBA" id="ARBA00022737"/>
    </source>
</evidence>
<reference evidence="4 5" key="2">
    <citation type="submission" date="2020-02" db="EMBL/GenBank/DDBJ databases">
        <title>Genome sequences of Thiorhodococcus mannitoliphagus and Thiorhodococcus minor, purple sulfur photosynthetic bacteria in the gammaproteobacterial family, Chromatiaceae.</title>
        <authorList>
            <person name="Aviles F.A."/>
            <person name="Meyer T.E."/>
            <person name="Kyndt J.A."/>
        </authorList>
    </citation>
    <scope>NUCLEOTIDE SEQUENCE [LARGE SCALE GENOMIC DNA]</scope>
    <source>
        <strain evidence="4 5">DSM 18266</strain>
    </source>
</reference>
<gene>
    <name evidence="4" type="ORF">G3480_09595</name>
</gene>
<name>A0A6P1DUB7_9GAMM</name>
<dbReference type="InterPro" id="IPR002048">
    <property type="entry name" value="EF_hand_dom"/>
</dbReference>
<dbReference type="InterPro" id="IPR018247">
    <property type="entry name" value="EF_Hand_1_Ca_BS"/>
</dbReference>
<dbReference type="PANTHER" id="PTHR23050">
    <property type="entry name" value="CALCIUM BINDING PROTEIN"/>
    <property type="match status" value="1"/>
</dbReference>
<proteinExistence type="predicted"/>
<accession>A0A6P1DUB7</accession>
<evidence type="ECO:0000259" key="3">
    <source>
        <dbReference type="PROSITE" id="PS50222"/>
    </source>
</evidence>
<keyword evidence="1" id="KW-0677">Repeat</keyword>